<comment type="caution">
    <text evidence="2">The sequence shown here is derived from an EMBL/GenBank/DDBJ whole genome shotgun (WGS) entry which is preliminary data.</text>
</comment>
<evidence type="ECO:0000256" key="1">
    <source>
        <dbReference type="SAM" id="MobiDB-lite"/>
    </source>
</evidence>
<organism evidence="2 3">
    <name type="scientific">Tribonema minus</name>
    <dbReference type="NCBI Taxonomy" id="303371"/>
    <lineage>
        <taxon>Eukaryota</taxon>
        <taxon>Sar</taxon>
        <taxon>Stramenopiles</taxon>
        <taxon>Ochrophyta</taxon>
        <taxon>PX clade</taxon>
        <taxon>Xanthophyceae</taxon>
        <taxon>Tribonematales</taxon>
        <taxon>Tribonemataceae</taxon>
        <taxon>Tribonema</taxon>
    </lineage>
</organism>
<keyword evidence="3" id="KW-1185">Reference proteome</keyword>
<dbReference type="AlphaFoldDB" id="A0A835Z4L8"/>
<dbReference type="EMBL" id="JAFCMP010000113">
    <property type="protein sequence ID" value="KAG5186044.1"/>
    <property type="molecule type" value="Genomic_DNA"/>
</dbReference>
<sequence length="445" mass="46885">MVGLVDYALTNDEEDEVVAKSRGAKRAHAAVQPAPDEGVEEGGPAPPSQGSKRRHAGLPPPASGVGGAAASGSESNRASAAAAAAAPPEVQRPAVPAAANVHAGGLLLVAPRPPPAAGAPLAAGVEYPAVSKYLIADTADGFREMEEFLISSNDWNAAQHNENQRIYTREMQLVEALQRQRRPIARKVKKQRKALAQALGRSGEDLQEGVVSILSSRQAERAALLAAIIAQNAARSAQVDTQADPSTASAPPLQPDADISQLAALEAEITQLAAFATVVKQLSAHDDRIEEERDKAAGAIFKAVNARHFISDHWHFLLPGPSKLVVHDKYPDSFADPRGNGPNKDPLDLLAHIDVHGQSAARVKTIFCTFPEPVLSLFGWVVLITGRGVHSRAMTRAQVKAGELGVGVTYYASSPGVMLVITHELYKQALERGITFAAPAPGFAA</sequence>
<accession>A0A835Z4L8</accession>
<dbReference type="Proteomes" id="UP000664859">
    <property type="component" value="Unassembled WGS sequence"/>
</dbReference>
<feature type="region of interest" description="Disordered" evidence="1">
    <location>
        <begin position="1"/>
        <end position="74"/>
    </location>
</feature>
<protein>
    <submittedName>
        <fullName evidence="2">Uncharacterized protein</fullName>
    </submittedName>
</protein>
<reference evidence="2" key="1">
    <citation type="submission" date="2021-02" db="EMBL/GenBank/DDBJ databases">
        <title>First Annotated Genome of the Yellow-green Alga Tribonema minus.</title>
        <authorList>
            <person name="Mahan K.M."/>
        </authorList>
    </citation>
    <scope>NUCLEOTIDE SEQUENCE</scope>
    <source>
        <strain evidence="2">UTEX B ZZ1240</strain>
    </source>
</reference>
<evidence type="ECO:0000313" key="3">
    <source>
        <dbReference type="Proteomes" id="UP000664859"/>
    </source>
</evidence>
<feature type="region of interest" description="Disordered" evidence="1">
    <location>
        <begin position="236"/>
        <end position="255"/>
    </location>
</feature>
<evidence type="ECO:0000313" key="2">
    <source>
        <dbReference type="EMBL" id="KAG5186044.1"/>
    </source>
</evidence>
<proteinExistence type="predicted"/>
<name>A0A835Z4L8_9STRA</name>
<feature type="compositionally biased region" description="Polar residues" evidence="1">
    <location>
        <begin position="239"/>
        <end position="249"/>
    </location>
</feature>
<gene>
    <name evidence="2" type="ORF">JKP88DRAFT_309953</name>
</gene>